<dbReference type="Pfam" id="PF02254">
    <property type="entry name" value="TrkA_N"/>
    <property type="match status" value="1"/>
</dbReference>
<accession>A0A1X1RFD7</accession>
<dbReference type="RefSeq" id="WP_085094906.1">
    <property type="nucleotide sequence ID" value="NZ_AP022603.1"/>
</dbReference>
<evidence type="ECO:0000313" key="3">
    <source>
        <dbReference type="Proteomes" id="UP000193484"/>
    </source>
</evidence>
<reference evidence="2 3" key="1">
    <citation type="submission" date="2016-01" db="EMBL/GenBank/DDBJ databases">
        <title>The new phylogeny of the genus Mycobacterium.</title>
        <authorList>
            <person name="Tarcisio F."/>
            <person name="Conor M."/>
            <person name="Antonella G."/>
            <person name="Elisabetta G."/>
            <person name="Giulia F.S."/>
            <person name="Sara T."/>
            <person name="Anna F."/>
            <person name="Clotilde B."/>
            <person name="Roberto B."/>
            <person name="Veronica D.S."/>
            <person name="Fabio R."/>
            <person name="Monica P."/>
            <person name="Olivier J."/>
            <person name="Enrico T."/>
            <person name="Nicola S."/>
        </authorList>
    </citation>
    <scope>NUCLEOTIDE SEQUENCE [LARGE SCALE GENOMIC DNA]</scope>
    <source>
        <strain evidence="2 3">DSM 44179</strain>
    </source>
</reference>
<sequence length="578" mass="64524">MISPSKLLNFRPRRVESRGRARVAVPTGIETTDALFVLLRRMRAPLIVVIVGFSVSTAGMMAMPGVDAAGNPYRLTLFDAFYQMTITLTTVGYTEAPHAFSYPQRMWLTLSIFILVISWAYTIGALLAALGDNAFRESLARQRFRRRVARIREPFLLMLGYGTAGRTVSLGLDEQRRRFVVVDRQKHQIDAASIDAHTSDVAALEGDCVNPAVLGMAGLGKDNCRGVLALTDDDEANLAVVMSVSLLRPDLPVYACCQARDVQYRMEDFSPAAVINPNDRYGGYLALVLLRPITHQLLTWLMDNDENRLPELRTGLAHGRWVVCGDGEFAEQVTADLTELGLDVHRLMPTLGPLDLHETVGFVAGTDNDMTNIALAEHARLANPEVFVSIRQRDSMHQSLLDALDVDSVFVWTDLVAREVLARVVHPNFWRFVEEAVQQGDEWAEQTRDRLVRRCGKKVPERAAVVLSPEEAPAVARWLADGNTLTVGQLTRHPDDRRRPLSLLMLMVVRGDQLILTPDDDTELQIGDHLLLAGTDDGLADLSDALFYSATIEYLATGREVATTWVWRMLTERRRARR</sequence>
<dbReference type="SUPFAM" id="SSF116726">
    <property type="entry name" value="TrkA C-terminal domain-like"/>
    <property type="match status" value="1"/>
</dbReference>
<keyword evidence="3" id="KW-1185">Reference proteome</keyword>
<evidence type="ECO:0000259" key="1">
    <source>
        <dbReference type="PROSITE" id="PS51202"/>
    </source>
</evidence>
<organism evidence="2 3">
    <name type="scientific">Mycolicibacterium fallax</name>
    <name type="common">Mycobacterium fallax</name>
    <dbReference type="NCBI Taxonomy" id="1793"/>
    <lineage>
        <taxon>Bacteria</taxon>
        <taxon>Bacillati</taxon>
        <taxon>Actinomycetota</taxon>
        <taxon>Actinomycetes</taxon>
        <taxon>Mycobacteriales</taxon>
        <taxon>Mycobacteriaceae</taxon>
        <taxon>Mycolicibacterium</taxon>
    </lineage>
</organism>
<dbReference type="EMBL" id="LQOJ01000030">
    <property type="protein sequence ID" value="ORV04541.1"/>
    <property type="molecule type" value="Genomic_DNA"/>
</dbReference>
<proteinExistence type="predicted"/>
<comment type="caution">
    <text evidence="2">The sequence shown here is derived from an EMBL/GenBank/DDBJ whole genome shotgun (WGS) entry which is preliminary data.</text>
</comment>
<dbReference type="OrthoDB" id="9781411at2"/>
<dbReference type="Proteomes" id="UP000193484">
    <property type="component" value="Unassembled WGS sequence"/>
</dbReference>
<dbReference type="PROSITE" id="PS51202">
    <property type="entry name" value="RCK_C"/>
    <property type="match status" value="1"/>
</dbReference>
<dbReference type="Gene3D" id="3.40.50.720">
    <property type="entry name" value="NAD(P)-binding Rossmann-like Domain"/>
    <property type="match status" value="2"/>
</dbReference>
<dbReference type="InterPro" id="IPR003148">
    <property type="entry name" value="RCK_N"/>
</dbReference>
<gene>
    <name evidence="2" type="ORF">AWC04_08050</name>
</gene>
<dbReference type="InterPro" id="IPR036721">
    <property type="entry name" value="RCK_C_sf"/>
</dbReference>
<dbReference type="SUPFAM" id="SSF51735">
    <property type="entry name" value="NAD(P)-binding Rossmann-fold domains"/>
    <property type="match status" value="2"/>
</dbReference>
<name>A0A1X1RFD7_MYCFA</name>
<dbReference type="InterPro" id="IPR006037">
    <property type="entry name" value="RCK_C"/>
</dbReference>
<dbReference type="AlphaFoldDB" id="A0A1X1RFD7"/>
<dbReference type="Gene3D" id="3.30.70.1450">
    <property type="entry name" value="Regulator of K+ conductance, C-terminal domain"/>
    <property type="match status" value="1"/>
</dbReference>
<dbReference type="GO" id="GO:0006813">
    <property type="term" value="P:potassium ion transport"/>
    <property type="evidence" value="ECO:0007669"/>
    <property type="project" value="InterPro"/>
</dbReference>
<dbReference type="STRING" id="1793.AWC04_08050"/>
<feature type="domain" description="RCK C-terminal" evidence="1">
    <location>
        <begin position="500"/>
        <end position="548"/>
    </location>
</feature>
<evidence type="ECO:0000313" key="2">
    <source>
        <dbReference type="EMBL" id="ORV04541.1"/>
    </source>
</evidence>
<dbReference type="PANTHER" id="PTHR43833">
    <property type="entry name" value="POTASSIUM CHANNEL PROTEIN 2-RELATED-RELATED"/>
    <property type="match status" value="1"/>
</dbReference>
<dbReference type="GO" id="GO:0008324">
    <property type="term" value="F:monoatomic cation transmembrane transporter activity"/>
    <property type="evidence" value="ECO:0007669"/>
    <property type="project" value="InterPro"/>
</dbReference>
<dbReference type="Gene3D" id="1.10.287.70">
    <property type="match status" value="1"/>
</dbReference>
<dbReference type="SUPFAM" id="SSF81324">
    <property type="entry name" value="Voltage-gated potassium channels"/>
    <property type="match status" value="1"/>
</dbReference>
<dbReference type="InterPro" id="IPR050721">
    <property type="entry name" value="Trk_Ktr_HKT_K-transport"/>
</dbReference>
<protein>
    <recommendedName>
        <fullName evidence="1">RCK C-terminal domain-containing protein</fullName>
    </recommendedName>
</protein>
<dbReference type="InterPro" id="IPR036291">
    <property type="entry name" value="NAD(P)-bd_dom_sf"/>
</dbReference>